<evidence type="ECO:0000256" key="1">
    <source>
        <dbReference type="SAM" id="MobiDB-lite"/>
    </source>
</evidence>
<dbReference type="RefSeq" id="XP_033602470.1">
    <property type="nucleotide sequence ID" value="XM_033745394.1"/>
</dbReference>
<feature type="region of interest" description="Disordered" evidence="1">
    <location>
        <begin position="37"/>
        <end position="137"/>
    </location>
</feature>
<dbReference type="AlphaFoldDB" id="A0A6A6WCW1"/>
<protein>
    <submittedName>
        <fullName evidence="2">Uncharacterized protein</fullName>
    </submittedName>
</protein>
<accession>A0A6A6WCW1</accession>
<organism evidence="2 3">
    <name type="scientific">Pseudovirgaria hyperparasitica</name>
    <dbReference type="NCBI Taxonomy" id="470096"/>
    <lineage>
        <taxon>Eukaryota</taxon>
        <taxon>Fungi</taxon>
        <taxon>Dikarya</taxon>
        <taxon>Ascomycota</taxon>
        <taxon>Pezizomycotina</taxon>
        <taxon>Dothideomycetes</taxon>
        <taxon>Dothideomycetes incertae sedis</taxon>
        <taxon>Acrospermales</taxon>
        <taxon>Acrospermaceae</taxon>
        <taxon>Pseudovirgaria</taxon>
    </lineage>
</organism>
<feature type="compositionally biased region" description="Polar residues" evidence="1">
    <location>
        <begin position="126"/>
        <end position="137"/>
    </location>
</feature>
<dbReference type="EMBL" id="ML996569">
    <property type="protein sequence ID" value="KAF2760019.1"/>
    <property type="molecule type" value="Genomic_DNA"/>
</dbReference>
<dbReference type="Proteomes" id="UP000799437">
    <property type="component" value="Unassembled WGS sequence"/>
</dbReference>
<reference evidence="2" key="1">
    <citation type="journal article" date="2020" name="Stud. Mycol.">
        <title>101 Dothideomycetes genomes: a test case for predicting lifestyles and emergence of pathogens.</title>
        <authorList>
            <person name="Haridas S."/>
            <person name="Albert R."/>
            <person name="Binder M."/>
            <person name="Bloem J."/>
            <person name="Labutti K."/>
            <person name="Salamov A."/>
            <person name="Andreopoulos B."/>
            <person name="Baker S."/>
            <person name="Barry K."/>
            <person name="Bills G."/>
            <person name="Bluhm B."/>
            <person name="Cannon C."/>
            <person name="Castanera R."/>
            <person name="Culley D."/>
            <person name="Daum C."/>
            <person name="Ezra D."/>
            <person name="Gonzalez J."/>
            <person name="Henrissat B."/>
            <person name="Kuo A."/>
            <person name="Liang C."/>
            <person name="Lipzen A."/>
            <person name="Lutzoni F."/>
            <person name="Magnuson J."/>
            <person name="Mondo S."/>
            <person name="Nolan M."/>
            <person name="Ohm R."/>
            <person name="Pangilinan J."/>
            <person name="Park H.-J."/>
            <person name="Ramirez L."/>
            <person name="Alfaro M."/>
            <person name="Sun H."/>
            <person name="Tritt A."/>
            <person name="Yoshinaga Y."/>
            <person name="Zwiers L.-H."/>
            <person name="Turgeon B."/>
            <person name="Goodwin S."/>
            <person name="Spatafora J."/>
            <person name="Crous P."/>
            <person name="Grigoriev I."/>
        </authorList>
    </citation>
    <scope>NUCLEOTIDE SEQUENCE</scope>
    <source>
        <strain evidence="2">CBS 121739</strain>
    </source>
</reference>
<feature type="compositionally biased region" description="Polar residues" evidence="1">
    <location>
        <begin position="81"/>
        <end position="102"/>
    </location>
</feature>
<dbReference type="GeneID" id="54486448"/>
<gene>
    <name evidence="2" type="ORF">EJ05DRAFT_484892</name>
</gene>
<sequence>MNEADRAQASVRAMRKTISYMQQNPCATQQCRATDTNLFTKQAPEPSIRKVSRFKPCESNFRPDDQYEADDDPKSDRPRSANVSSRSPSKGSPVQDLQSSLEVASKSPKSRRQRALAAGHPDTPDNRSCASSPSTFHGNTWRRYIENDINQSNLTKEGTTMHKDSKPINKSVHKDSSIRLDRCHGMSCRCLDCQYHPPAQSGMLVERSRDGTLYTNGVKQHISASMTETKAQPSKVQRNTIAQHARLQTYQSGQPLFYKEPLSTSVPSTGCDSNVPFTMATKEALEIPRKKLRLEGRKARGYFEGYLDEVAGTTETKEAYPSILEPAGC</sequence>
<name>A0A6A6WCW1_9PEZI</name>
<evidence type="ECO:0000313" key="2">
    <source>
        <dbReference type="EMBL" id="KAF2760019.1"/>
    </source>
</evidence>
<keyword evidence="3" id="KW-1185">Reference proteome</keyword>
<proteinExistence type="predicted"/>
<evidence type="ECO:0000313" key="3">
    <source>
        <dbReference type="Proteomes" id="UP000799437"/>
    </source>
</evidence>